<gene>
    <name evidence="15" type="ORF">B0A50_03561</name>
</gene>
<dbReference type="GO" id="GO:0020037">
    <property type="term" value="F:heme binding"/>
    <property type="evidence" value="ECO:0007669"/>
    <property type="project" value="InterPro"/>
</dbReference>
<keyword evidence="8 14" id="KW-1133">Transmembrane helix</keyword>
<keyword evidence="9" id="KW-0560">Oxidoreductase</keyword>
<evidence type="ECO:0000256" key="10">
    <source>
        <dbReference type="ARBA" id="ARBA00023004"/>
    </source>
</evidence>
<keyword evidence="11" id="KW-0503">Monooxygenase</keyword>
<evidence type="ECO:0000256" key="13">
    <source>
        <dbReference type="PIRSR" id="PIRSR602401-1"/>
    </source>
</evidence>
<dbReference type="GO" id="GO:0016020">
    <property type="term" value="C:membrane"/>
    <property type="evidence" value="ECO:0007669"/>
    <property type="project" value="UniProtKB-SubCell"/>
</dbReference>
<dbReference type="OrthoDB" id="6692864at2759"/>
<organism evidence="15 16">
    <name type="scientific">Salinomyces thailandicus</name>
    <dbReference type="NCBI Taxonomy" id="706561"/>
    <lineage>
        <taxon>Eukaryota</taxon>
        <taxon>Fungi</taxon>
        <taxon>Dikarya</taxon>
        <taxon>Ascomycota</taxon>
        <taxon>Pezizomycotina</taxon>
        <taxon>Dothideomycetes</taxon>
        <taxon>Dothideomycetidae</taxon>
        <taxon>Mycosphaerellales</taxon>
        <taxon>Teratosphaeriaceae</taxon>
        <taxon>Salinomyces</taxon>
    </lineage>
</organism>
<dbReference type="AlphaFoldDB" id="A0A4U0U3Q1"/>
<dbReference type="EMBL" id="NAJL01000014">
    <property type="protein sequence ID" value="TKA29548.1"/>
    <property type="molecule type" value="Genomic_DNA"/>
</dbReference>
<feature type="binding site" description="axial binding residue" evidence="13">
    <location>
        <position position="483"/>
    </location>
    <ligand>
        <name>heme</name>
        <dbReference type="ChEBI" id="CHEBI:30413"/>
    </ligand>
    <ligandPart>
        <name>Fe</name>
        <dbReference type="ChEBI" id="CHEBI:18248"/>
    </ligandPart>
</feature>
<evidence type="ECO:0000256" key="4">
    <source>
        <dbReference type="ARBA" id="ARBA00010617"/>
    </source>
</evidence>
<keyword evidence="6 14" id="KW-0812">Transmembrane</keyword>
<dbReference type="Gene3D" id="1.10.630.10">
    <property type="entry name" value="Cytochrome P450"/>
    <property type="match status" value="1"/>
</dbReference>
<evidence type="ECO:0000313" key="16">
    <source>
        <dbReference type="Proteomes" id="UP000308549"/>
    </source>
</evidence>
<keyword evidence="7 13" id="KW-0479">Metal-binding</keyword>
<evidence type="ECO:0000313" key="15">
    <source>
        <dbReference type="EMBL" id="TKA29548.1"/>
    </source>
</evidence>
<evidence type="ECO:0008006" key="17">
    <source>
        <dbReference type="Google" id="ProtNLM"/>
    </source>
</evidence>
<reference evidence="15 16" key="1">
    <citation type="submission" date="2017-03" db="EMBL/GenBank/DDBJ databases">
        <title>Genomes of endolithic fungi from Antarctica.</title>
        <authorList>
            <person name="Coleine C."/>
            <person name="Masonjones S."/>
            <person name="Stajich J.E."/>
        </authorList>
    </citation>
    <scope>NUCLEOTIDE SEQUENCE [LARGE SCALE GENOMIC DNA]</scope>
    <source>
        <strain evidence="15 16">CCFEE 6315</strain>
    </source>
</reference>
<name>A0A4U0U3Q1_9PEZI</name>
<comment type="similarity">
    <text evidence="4">Belongs to the cytochrome P450 family.</text>
</comment>
<evidence type="ECO:0000256" key="1">
    <source>
        <dbReference type="ARBA" id="ARBA00001971"/>
    </source>
</evidence>
<dbReference type="Pfam" id="PF00067">
    <property type="entry name" value="p450"/>
    <property type="match status" value="1"/>
</dbReference>
<feature type="transmembrane region" description="Helical" evidence="14">
    <location>
        <begin position="67"/>
        <end position="88"/>
    </location>
</feature>
<keyword evidence="16" id="KW-1185">Reference proteome</keyword>
<dbReference type="PRINTS" id="PR00385">
    <property type="entry name" value="P450"/>
</dbReference>
<dbReference type="SUPFAM" id="SSF48264">
    <property type="entry name" value="Cytochrome P450"/>
    <property type="match status" value="1"/>
</dbReference>
<dbReference type="GO" id="GO:0016705">
    <property type="term" value="F:oxidoreductase activity, acting on paired donors, with incorporation or reduction of molecular oxygen"/>
    <property type="evidence" value="ECO:0007669"/>
    <property type="project" value="InterPro"/>
</dbReference>
<dbReference type="PANTHER" id="PTHR24305">
    <property type="entry name" value="CYTOCHROME P450"/>
    <property type="match status" value="1"/>
</dbReference>
<dbReference type="InterPro" id="IPR001128">
    <property type="entry name" value="Cyt_P450"/>
</dbReference>
<evidence type="ECO:0000256" key="5">
    <source>
        <dbReference type="ARBA" id="ARBA00022617"/>
    </source>
</evidence>
<comment type="pathway">
    <text evidence="3">Mycotoxin biosynthesis.</text>
</comment>
<proteinExistence type="inferred from homology"/>
<evidence type="ECO:0000256" key="2">
    <source>
        <dbReference type="ARBA" id="ARBA00004370"/>
    </source>
</evidence>
<evidence type="ECO:0000256" key="14">
    <source>
        <dbReference type="SAM" id="Phobius"/>
    </source>
</evidence>
<sequence length="539" mass="60218">MVSSMLPSACTLAVAGGIAVHLGYFNRYECHMHGFSYLSIFCAAVAGGLLTLTRVSGLSTIDAAVDVFITAISFLAGLSISLLTYRLLFNPLNRFPGPWWARTSNLYFSTQLGKSNAYYKLQELHRRHGSIVRIGSNDLSIADPDAVEHAYGLHATCTKSAWYDGDKPLTSMHTSRSKSLHDKRRRVWAPAFSDKALRDYETKVEMFNDKFMQRVSETAGSPMNATKWFNLYSFDVMGRLAFGKDYGMLESGEKHWALSLLSEGMQPLALMLPIWLFRMLTAIPGLEAGFQKFVNFCIDEVGWRVEQARSADEKGSPDIMSWLLKAYKGVDGPQKDPMLQADARLIIVAGSDTTAAALTCLFYHLAQNPTEVSRLREELRPLTRGEWSDKDIRQALHLNGAINESLRLHPPVPSGLSRMTPPQGLQIGEQYVPGNVTFIMPQYEDASIYEKADDFVPERWYSKTDMIKHRDAFIPFSTGPFGCIGKSLALLELRTLTARIVLDYNVSLAPGEDGKRLLNETLDHFTVDPGDLDLVFTKL</sequence>
<evidence type="ECO:0000256" key="3">
    <source>
        <dbReference type="ARBA" id="ARBA00004685"/>
    </source>
</evidence>
<evidence type="ECO:0000256" key="8">
    <source>
        <dbReference type="ARBA" id="ARBA00022989"/>
    </source>
</evidence>
<dbReference type="PRINTS" id="PR00463">
    <property type="entry name" value="EP450I"/>
</dbReference>
<evidence type="ECO:0000256" key="11">
    <source>
        <dbReference type="ARBA" id="ARBA00023033"/>
    </source>
</evidence>
<dbReference type="InterPro" id="IPR050121">
    <property type="entry name" value="Cytochrome_P450_monoxygenase"/>
</dbReference>
<keyword evidence="5 13" id="KW-0349">Heme</keyword>
<comment type="caution">
    <text evidence="15">The sequence shown here is derived from an EMBL/GenBank/DDBJ whole genome shotgun (WGS) entry which is preliminary data.</text>
</comment>
<comment type="subcellular location">
    <subcellularLocation>
        <location evidence="2">Membrane</location>
    </subcellularLocation>
</comment>
<evidence type="ECO:0000256" key="12">
    <source>
        <dbReference type="ARBA" id="ARBA00023136"/>
    </source>
</evidence>
<evidence type="ECO:0000256" key="6">
    <source>
        <dbReference type="ARBA" id="ARBA00022692"/>
    </source>
</evidence>
<accession>A0A4U0U3Q1</accession>
<evidence type="ECO:0000256" key="7">
    <source>
        <dbReference type="ARBA" id="ARBA00022723"/>
    </source>
</evidence>
<dbReference type="InterPro" id="IPR036396">
    <property type="entry name" value="Cyt_P450_sf"/>
</dbReference>
<keyword evidence="10 13" id="KW-0408">Iron</keyword>
<evidence type="ECO:0000256" key="9">
    <source>
        <dbReference type="ARBA" id="ARBA00023002"/>
    </source>
</evidence>
<dbReference type="FunFam" id="1.10.630.10:FF:000063">
    <property type="entry name" value="Cytochrome P450 monooxygenase"/>
    <property type="match status" value="1"/>
</dbReference>
<dbReference type="GO" id="GO:0005506">
    <property type="term" value="F:iron ion binding"/>
    <property type="evidence" value="ECO:0007669"/>
    <property type="project" value="InterPro"/>
</dbReference>
<dbReference type="GO" id="GO:1902181">
    <property type="term" value="P:verruculogen biosynthetic process"/>
    <property type="evidence" value="ECO:0007669"/>
    <property type="project" value="UniProtKB-ARBA"/>
</dbReference>
<feature type="transmembrane region" description="Helical" evidence="14">
    <location>
        <begin position="37"/>
        <end position="55"/>
    </location>
</feature>
<feature type="transmembrane region" description="Helical" evidence="14">
    <location>
        <begin position="6"/>
        <end position="25"/>
    </location>
</feature>
<keyword evidence="12 14" id="KW-0472">Membrane</keyword>
<comment type="cofactor">
    <cofactor evidence="1 13">
        <name>heme</name>
        <dbReference type="ChEBI" id="CHEBI:30413"/>
    </cofactor>
</comment>
<dbReference type="GO" id="GO:0004497">
    <property type="term" value="F:monooxygenase activity"/>
    <property type="evidence" value="ECO:0007669"/>
    <property type="project" value="UniProtKB-KW"/>
</dbReference>
<dbReference type="InterPro" id="IPR002401">
    <property type="entry name" value="Cyt_P450_E_grp-I"/>
</dbReference>
<protein>
    <recommendedName>
        <fullName evidence="17">Cytochrome P450 monooxygenase</fullName>
    </recommendedName>
</protein>
<dbReference type="CDD" id="cd11061">
    <property type="entry name" value="CYP67-like"/>
    <property type="match status" value="1"/>
</dbReference>
<dbReference type="Proteomes" id="UP000308549">
    <property type="component" value="Unassembled WGS sequence"/>
</dbReference>
<dbReference type="PANTHER" id="PTHR24305:SF112">
    <property type="entry name" value="L-ORNITHINE-N5-MONOOXYGENASE (EUROFUNG)"/>
    <property type="match status" value="1"/>
</dbReference>